<reference evidence="1 2" key="1">
    <citation type="submission" date="2020-09" db="EMBL/GenBank/DDBJ databases">
        <title>De no assembly of potato wild relative species, Solanum commersonii.</title>
        <authorList>
            <person name="Cho K."/>
        </authorList>
    </citation>
    <scope>NUCLEOTIDE SEQUENCE [LARGE SCALE GENOMIC DNA]</scope>
    <source>
        <strain evidence="1">LZ3.2</strain>
        <tissue evidence="1">Leaf</tissue>
    </source>
</reference>
<sequence length="69" mass="7833">MEICIYDVTGHCGHSDFAKSLMYFNMNESDKFLWKCECTGIMSKVVSDDSTKLEADITDILEQLSFISP</sequence>
<dbReference type="EMBL" id="JACXVP010000007">
    <property type="protein sequence ID" value="KAG5597996.1"/>
    <property type="molecule type" value="Genomic_DNA"/>
</dbReference>
<proteinExistence type="predicted"/>
<accession>A0A9J5YFG4</accession>
<keyword evidence="2" id="KW-1185">Reference proteome</keyword>
<dbReference type="Proteomes" id="UP000824120">
    <property type="component" value="Chromosome 7"/>
</dbReference>
<name>A0A9J5YFG4_SOLCO</name>
<evidence type="ECO:0000313" key="2">
    <source>
        <dbReference type="Proteomes" id="UP000824120"/>
    </source>
</evidence>
<comment type="caution">
    <text evidence="1">The sequence shown here is derived from an EMBL/GenBank/DDBJ whole genome shotgun (WGS) entry which is preliminary data.</text>
</comment>
<evidence type="ECO:0000313" key="1">
    <source>
        <dbReference type="EMBL" id="KAG5597996.1"/>
    </source>
</evidence>
<protein>
    <submittedName>
        <fullName evidence="1">Uncharacterized protein</fullName>
    </submittedName>
</protein>
<gene>
    <name evidence="1" type="ORF">H5410_039228</name>
</gene>
<organism evidence="1 2">
    <name type="scientific">Solanum commersonii</name>
    <name type="common">Commerson's wild potato</name>
    <name type="synonym">Commerson's nightshade</name>
    <dbReference type="NCBI Taxonomy" id="4109"/>
    <lineage>
        <taxon>Eukaryota</taxon>
        <taxon>Viridiplantae</taxon>
        <taxon>Streptophyta</taxon>
        <taxon>Embryophyta</taxon>
        <taxon>Tracheophyta</taxon>
        <taxon>Spermatophyta</taxon>
        <taxon>Magnoliopsida</taxon>
        <taxon>eudicotyledons</taxon>
        <taxon>Gunneridae</taxon>
        <taxon>Pentapetalae</taxon>
        <taxon>asterids</taxon>
        <taxon>lamiids</taxon>
        <taxon>Solanales</taxon>
        <taxon>Solanaceae</taxon>
        <taxon>Solanoideae</taxon>
        <taxon>Solaneae</taxon>
        <taxon>Solanum</taxon>
    </lineage>
</organism>
<dbReference type="AlphaFoldDB" id="A0A9J5YFG4"/>